<keyword evidence="2" id="KW-0732">Signal</keyword>
<dbReference type="InterPro" id="IPR006311">
    <property type="entry name" value="TAT_signal"/>
</dbReference>
<gene>
    <name evidence="4" type="ORF">OQ497_10185</name>
</gene>
<evidence type="ECO:0000313" key="5">
    <source>
        <dbReference type="Proteomes" id="UP001301152"/>
    </source>
</evidence>
<evidence type="ECO:0000256" key="2">
    <source>
        <dbReference type="SAM" id="SignalP"/>
    </source>
</evidence>
<dbReference type="Pfam" id="PF20434">
    <property type="entry name" value="BD-FAE"/>
    <property type="match status" value="1"/>
</dbReference>
<dbReference type="PANTHER" id="PTHR48081">
    <property type="entry name" value="AB HYDROLASE SUPERFAMILY PROTEIN C4A8.06C"/>
    <property type="match status" value="1"/>
</dbReference>
<dbReference type="RefSeq" id="WP_173559761.1">
    <property type="nucleotide sequence ID" value="NZ_JAPIUZ010000005.1"/>
</dbReference>
<dbReference type="GO" id="GO:0016787">
    <property type="term" value="F:hydrolase activity"/>
    <property type="evidence" value="ECO:0007669"/>
    <property type="project" value="UniProtKB-KW"/>
</dbReference>
<sequence length="319" mass="34971">MTSITRRKILSTTASVALAYALLLPHAKAAPMLNDSTTFPLWPERPPGGQGPDSSGPFISSRGAYSKISVPTLTVYQPEHPNGTAIIIAAGGGYHYIATGKEAIPAARWLNSMGITAFILTYRLPEEGWNEGGLPPFQDAQRAIRLVKYKAATWHIDPDKVGLMGFSAGGHLMGMCASRPDWQTYQPVDQADSLPLNVQFAMLAYPVVTLKPPYNKTRTHRSLAGRDPTPEEEKAWSVETYITDKAPPFFLIQAADDRIANPANTAILQQACLAHHVPVTRYLFEKGGHGFGMNVPQGGTPWPELAQKWLEENHFLDKK</sequence>
<protein>
    <submittedName>
        <fullName evidence="4">Alpha/beta hydrolase</fullName>
    </submittedName>
</protein>
<dbReference type="InterPro" id="IPR029058">
    <property type="entry name" value="AB_hydrolase_fold"/>
</dbReference>
<dbReference type="EMBL" id="JAPIUZ010000005">
    <property type="protein sequence ID" value="MCX2564326.1"/>
    <property type="molecule type" value="Genomic_DNA"/>
</dbReference>
<reference evidence="4 5" key="1">
    <citation type="submission" date="2022-11" db="EMBL/GenBank/DDBJ databases">
        <title>Genome sequencing of Acetobacter type strain.</title>
        <authorList>
            <person name="Heo J."/>
            <person name="Lee D."/>
            <person name="Han B.-H."/>
            <person name="Hong S.-B."/>
            <person name="Kwon S.-W."/>
        </authorList>
    </citation>
    <scope>NUCLEOTIDE SEQUENCE [LARGE SCALE GENOMIC DNA]</scope>
    <source>
        <strain evidence="4 5">KACC 21253</strain>
    </source>
</reference>
<dbReference type="SUPFAM" id="SSF53474">
    <property type="entry name" value="alpha/beta-Hydrolases"/>
    <property type="match status" value="1"/>
</dbReference>
<dbReference type="PANTHER" id="PTHR48081:SF6">
    <property type="entry name" value="PEPTIDASE S9 PROLYL OLIGOPEPTIDASE CATALYTIC DOMAIN-CONTAINING PROTEIN"/>
    <property type="match status" value="1"/>
</dbReference>
<feature type="signal peptide" evidence="2">
    <location>
        <begin position="1"/>
        <end position="29"/>
    </location>
</feature>
<feature type="chain" id="PRO_5047411895" evidence="2">
    <location>
        <begin position="30"/>
        <end position="319"/>
    </location>
</feature>
<proteinExistence type="predicted"/>
<keyword evidence="1 4" id="KW-0378">Hydrolase</keyword>
<dbReference type="Gene3D" id="3.40.50.1820">
    <property type="entry name" value="alpha/beta hydrolase"/>
    <property type="match status" value="1"/>
</dbReference>
<dbReference type="InterPro" id="IPR049492">
    <property type="entry name" value="BD-FAE-like_dom"/>
</dbReference>
<dbReference type="PROSITE" id="PS51318">
    <property type="entry name" value="TAT"/>
    <property type="match status" value="1"/>
</dbReference>
<name>A0ABT3QGD6_9PROT</name>
<evidence type="ECO:0000256" key="1">
    <source>
        <dbReference type="ARBA" id="ARBA00022801"/>
    </source>
</evidence>
<comment type="caution">
    <text evidence="4">The sequence shown here is derived from an EMBL/GenBank/DDBJ whole genome shotgun (WGS) entry which is preliminary data.</text>
</comment>
<evidence type="ECO:0000313" key="4">
    <source>
        <dbReference type="EMBL" id="MCX2564326.1"/>
    </source>
</evidence>
<organism evidence="4 5">
    <name type="scientific">Acetobacter thailandicus</name>
    <dbReference type="NCBI Taxonomy" id="1502842"/>
    <lineage>
        <taxon>Bacteria</taxon>
        <taxon>Pseudomonadati</taxon>
        <taxon>Pseudomonadota</taxon>
        <taxon>Alphaproteobacteria</taxon>
        <taxon>Acetobacterales</taxon>
        <taxon>Acetobacteraceae</taxon>
        <taxon>Acetobacter</taxon>
    </lineage>
</organism>
<evidence type="ECO:0000259" key="3">
    <source>
        <dbReference type="Pfam" id="PF20434"/>
    </source>
</evidence>
<keyword evidence="5" id="KW-1185">Reference proteome</keyword>
<dbReference type="Proteomes" id="UP001301152">
    <property type="component" value="Unassembled WGS sequence"/>
</dbReference>
<dbReference type="InterPro" id="IPR050300">
    <property type="entry name" value="GDXG_lipolytic_enzyme"/>
</dbReference>
<feature type="domain" description="BD-FAE-like" evidence="3">
    <location>
        <begin position="75"/>
        <end position="270"/>
    </location>
</feature>
<accession>A0ABT3QGD6</accession>